<keyword evidence="5 12" id="KW-0479">Metal-binding</keyword>
<reference evidence="14" key="1">
    <citation type="journal article" date="2017" name="Sci. Rep.">
        <title>Elucidation of terpenoid metabolism in Scoparia dulcis by RNA-seq analysis.</title>
        <authorList>
            <person name="Yamamura Y."/>
            <person name="Kurosaki F."/>
            <person name="Lee J.B."/>
        </authorList>
    </citation>
    <scope>NUCLEOTIDE SEQUENCE</scope>
    <source>
        <tissue evidence="14">Mixture of leaf and root</tissue>
    </source>
</reference>
<name>A0A1W7HBR0_SCODU</name>
<dbReference type="PRINTS" id="PR00385">
    <property type="entry name" value="P450"/>
</dbReference>
<dbReference type="FunFam" id="1.10.630.10:FF:000043">
    <property type="entry name" value="Cytochrome P450 99A2"/>
    <property type="match status" value="1"/>
</dbReference>
<evidence type="ECO:0000256" key="7">
    <source>
        <dbReference type="ARBA" id="ARBA00022989"/>
    </source>
</evidence>
<keyword evidence="8 13" id="KW-0560">Oxidoreductase</keyword>
<evidence type="ECO:0000256" key="4">
    <source>
        <dbReference type="ARBA" id="ARBA00022692"/>
    </source>
</evidence>
<evidence type="ECO:0000313" key="14">
    <source>
        <dbReference type="EMBL" id="BAX34686.1"/>
    </source>
</evidence>
<dbReference type="AlphaFoldDB" id="A0A1W7HBR0"/>
<dbReference type="EMBL" id="FX983061">
    <property type="protein sequence ID" value="BAX34686.1"/>
    <property type="molecule type" value="mRNA"/>
</dbReference>
<dbReference type="PANTHER" id="PTHR47953">
    <property type="entry name" value="OS08G0105600 PROTEIN"/>
    <property type="match status" value="1"/>
</dbReference>
<dbReference type="GO" id="GO:0004497">
    <property type="term" value="F:monooxygenase activity"/>
    <property type="evidence" value="ECO:0007669"/>
    <property type="project" value="UniProtKB-KW"/>
</dbReference>
<dbReference type="PROSITE" id="PS00086">
    <property type="entry name" value="CYTOCHROME_P450"/>
    <property type="match status" value="1"/>
</dbReference>
<proteinExistence type="evidence at transcript level"/>
<dbReference type="Pfam" id="PF00067">
    <property type="entry name" value="p450"/>
    <property type="match status" value="1"/>
</dbReference>
<evidence type="ECO:0000256" key="11">
    <source>
        <dbReference type="ARBA" id="ARBA00023136"/>
    </source>
</evidence>
<evidence type="ECO:0000256" key="6">
    <source>
        <dbReference type="ARBA" id="ARBA00022968"/>
    </source>
</evidence>
<comment type="similarity">
    <text evidence="2 13">Belongs to the cytochrome P450 family.</text>
</comment>
<accession>A0A1W7HBR0</accession>
<evidence type="ECO:0000256" key="1">
    <source>
        <dbReference type="ARBA" id="ARBA00004606"/>
    </source>
</evidence>
<keyword evidence="11" id="KW-0472">Membrane</keyword>
<dbReference type="GO" id="GO:0016020">
    <property type="term" value="C:membrane"/>
    <property type="evidence" value="ECO:0007669"/>
    <property type="project" value="UniProtKB-SubCell"/>
</dbReference>
<dbReference type="PRINTS" id="PR00463">
    <property type="entry name" value="EP450I"/>
</dbReference>
<protein>
    <submittedName>
        <fullName evidence="14">Cytochrome P450</fullName>
    </submittedName>
</protein>
<dbReference type="GO" id="GO:0005506">
    <property type="term" value="F:iron ion binding"/>
    <property type="evidence" value="ECO:0007669"/>
    <property type="project" value="InterPro"/>
</dbReference>
<evidence type="ECO:0000256" key="10">
    <source>
        <dbReference type="ARBA" id="ARBA00023033"/>
    </source>
</evidence>
<dbReference type="Gene3D" id="1.10.630.10">
    <property type="entry name" value="Cytochrome P450"/>
    <property type="match status" value="1"/>
</dbReference>
<dbReference type="PANTHER" id="PTHR47953:SF16">
    <property type="entry name" value="CYTOCHROME P450 71D8"/>
    <property type="match status" value="1"/>
</dbReference>
<evidence type="ECO:0000256" key="13">
    <source>
        <dbReference type="RuleBase" id="RU000461"/>
    </source>
</evidence>
<evidence type="ECO:0000256" key="3">
    <source>
        <dbReference type="ARBA" id="ARBA00022617"/>
    </source>
</evidence>
<dbReference type="InterPro" id="IPR001128">
    <property type="entry name" value="Cyt_P450"/>
</dbReference>
<comment type="cofactor">
    <cofactor evidence="12">
        <name>heme</name>
        <dbReference type="ChEBI" id="CHEBI:30413"/>
    </cofactor>
</comment>
<evidence type="ECO:0000256" key="5">
    <source>
        <dbReference type="ARBA" id="ARBA00022723"/>
    </source>
</evidence>
<keyword evidence="6" id="KW-0735">Signal-anchor</keyword>
<evidence type="ECO:0000256" key="2">
    <source>
        <dbReference type="ARBA" id="ARBA00010617"/>
    </source>
</evidence>
<dbReference type="GO" id="GO:0016705">
    <property type="term" value="F:oxidoreductase activity, acting on paired donors, with incorporation or reduction of molecular oxygen"/>
    <property type="evidence" value="ECO:0007669"/>
    <property type="project" value="InterPro"/>
</dbReference>
<dbReference type="InterPro" id="IPR052306">
    <property type="entry name" value="CYP450_71D"/>
</dbReference>
<dbReference type="InterPro" id="IPR002401">
    <property type="entry name" value="Cyt_P450_E_grp-I"/>
</dbReference>
<dbReference type="InterPro" id="IPR017972">
    <property type="entry name" value="Cyt_P450_CS"/>
</dbReference>
<evidence type="ECO:0000256" key="9">
    <source>
        <dbReference type="ARBA" id="ARBA00023004"/>
    </source>
</evidence>
<dbReference type="CDD" id="cd11072">
    <property type="entry name" value="CYP71-like"/>
    <property type="match status" value="1"/>
</dbReference>
<keyword evidence="4" id="KW-0812">Transmembrane</keyword>
<dbReference type="GO" id="GO:0020037">
    <property type="term" value="F:heme binding"/>
    <property type="evidence" value="ECO:0007669"/>
    <property type="project" value="InterPro"/>
</dbReference>
<evidence type="ECO:0000256" key="12">
    <source>
        <dbReference type="PIRSR" id="PIRSR602401-1"/>
    </source>
</evidence>
<feature type="binding site" description="axial binding residue" evidence="12">
    <location>
        <position position="438"/>
    </location>
    <ligand>
        <name>heme</name>
        <dbReference type="ChEBI" id="CHEBI:30413"/>
    </ligand>
    <ligandPart>
        <name>Fe</name>
        <dbReference type="ChEBI" id="CHEBI:18248"/>
    </ligandPart>
</feature>
<organism evidence="14">
    <name type="scientific">Scoparia dulcis</name>
    <name type="common">Sweet broom</name>
    <name type="synonym">Capraria dulcis</name>
    <dbReference type="NCBI Taxonomy" id="107240"/>
    <lineage>
        <taxon>Eukaryota</taxon>
        <taxon>Viridiplantae</taxon>
        <taxon>Streptophyta</taxon>
        <taxon>Embryophyta</taxon>
        <taxon>Tracheophyta</taxon>
        <taxon>Spermatophyta</taxon>
        <taxon>Magnoliopsida</taxon>
        <taxon>eudicotyledons</taxon>
        <taxon>Gunneridae</taxon>
        <taxon>Pentapetalae</taxon>
        <taxon>asterids</taxon>
        <taxon>lamiids</taxon>
        <taxon>Lamiales</taxon>
        <taxon>Plantaginaceae</taxon>
        <taxon>Gratioleae</taxon>
        <taxon>Scoparia</taxon>
    </lineage>
</organism>
<sequence>MDPLVITALLLVPSLIFLIINSLKSSKTSKTYENLPPSPPGLPIIGNLHQLLGALSHRALTNLAKKCGPVMYLKLGSVPVVIISSREAAKEVLKIQDPAFCGRPESITSKIMWYNYIDIAFSPYNDYWKQMRKICMMEMLSAKNVRSFASIREDELSRLMNGLRDASGRAVDLTERVFWFTSSVTSRAAFGKVSRDRDTLIAILKRAVELAGGFLIADFFPSFKLLHYLSWNRYQLIRMRNKLDKILDSIVEDHKLKQSGEYGSEDIVDVLLRMAQNKELEFPINKENIKAIIYDMFSAGVETSSTVIDWTMAELMRNPRVMAKVQAEMREAFKDKGTIQESDVQSLKYLKCVIKESFRLHIPVALVPRACREEGHVVEGYNIPLNSKVLVNAWAIGRDPKIWDEPETFRPERFENSPIDYLGNHFELLPFGAGRRICPGVVFGMANVDYPLAKLLFHFDWKLPEGKGVDMTEKDGLTIARKNGLLLVPTPYKP</sequence>
<dbReference type="SUPFAM" id="SSF48264">
    <property type="entry name" value="Cytochrome P450"/>
    <property type="match status" value="1"/>
</dbReference>
<keyword evidence="7" id="KW-1133">Transmembrane helix</keyword>
<keyword evidence="3 12" id="KW-0349">Heme</keyword>
<dbReference type="InterPro" id="IPR036396">
    <property type="entry name" value="Cyt_P450_sf"/>
</dbReference>
<comment type="subcellular location">
    <subcellularLocation>
        <location evidence="1">Membrane</location>
        <topology evidence="1">Single-pass type II membrane protein</topology>
    </subcellularLocation>
</comment>
<keyword evidence="10 13" id="KW-0503">Monooxygenase</keyword>
<keyword evidence="9 12" id="KW-0408">Iron</keyword>
<evidence type="ECO:0000256" key="8">
    <source>
        <dbReference type="ARBA" id="ARBA00023002"/>
    </source>
</evidence>